<keyword evidence="2" id="KW-0554">One-carbon metabolism</keyword>
<dbReference type="InterPro" id="IPR020631">
    <property type="entry name" value="THF_DH/CycHdrlase_NAD-bd_dom"/>
</dbReference>
<dbReference type="PANTHER" id="PTHR48099">
    <property type="entry name" value="C-1-TETRAHYDROFOLATE SYNTHASE, CYTOPLASMIC-RELATED"/>
    <property type="match status" value="1"/>
</dbReference>
<dbReference type="Pfam" id="PF00763">
    <property type="entry name" value="THF_DHG_CYH"/>
    <property type="match status" value="1"/>
</dbReference>
<dbReference type="PANTHER" id="PTHR48099:SF5">
    <property type="entry name" value="C-1-TETRAHYDROFOLATE SYNTHASE, CYTOPLASMIC"/>
    <property type="match status" value="1"/>
</dbReference>
<keyword evidence="4" id="KW-0521">NADP</keyword>
<dbReference type="Gene3D" id="3.40.50.720">
    <property type="entry name" value="NAD(P)-binding Rossmann-like Domain"/>
    <property type="match status" value="1"/>
</dbReference>
<organism evidence="9">
    <name type="scientific">Sesamum latifolium</name>
    <dbReference type="NCBI Taxonomy" id="2727402"/>
    <lineage>
        <taxon>Eukaryota</taxon>
        <taxon>Viridiplantae</taxon>
        <taxon>Streptophyta</taxon>
        <taxon>Embryophyta</taxon>
        <taxon>Tracheophyta</taxon>
        <taxon>Spermatophyta</taxon>
        <taxon>Magnoliopsida</taxon>
        <taxon>eudicotyledons</taxon>
        <taxon>Gunneridae</taxon>
        <taxon>Pentapetalae</taxon>
        <taxon>asterids</taxon>
        <taxon>lamiids</taxon>
        <taxon>Lamiales</taxon>
        <taxon>Pedaliaceae</taxon>
        <taxon>Sesamum</taxon>
    </lineage>
</organism>
<dbReference type="PROSITE" id="PS00767">
    <property type="entry name" value="THF_DHG_CYH_2"/>
    <property type="match status" value="1"/>
</dbReference>
<dbReference type="InterPro" id="IPR000672">
    <property type="entry name" value="THF_DH/CycHdrlase"/>
</dbReference>
<dbReference type="CDD" id="cd01080">
    <property type="entry name" value="NAD_bind_m-THF_DH_Cyclohyd"/>
    <property type="match status" value="1"/>
</dbReference>
<reference evidence="9" key="1">
    <citation type="submission" date="2020-06" db="EMBL/GenBank/DDBJ databases">
        <authorList>
            <person name="Li T."/>
            <person name="Hu X."/>
            <person name="Zhang T."/>
            <person name="Song X."/>
            <person name="Zhang H."/>
            <person name="Dai N."/>
            <person name="Sheng W."/>
            <person name="Hou X."/>
            <person name="Wei L."/>
        </authorList>
    </citation>
    <scope>NUCLEOTIDE SEQUENCE</scope>
    <source>
        <strain evidence="9">KEN1</strain>
        <tissue evidence="9">Leaf</tissue>
    </source>
</reference>
<dbReference type="InterPro" id="IPR036291">
    <property type="entry name" value="NAD(P)-bd_dom_sf"/>
</dbReference>
<dbReference type="InterPro" id="IPR020630">
    <property type="entry name" value="THF_DH/CycHdrlase_cat_dom"/>
</dbReference>
<accession>A0AAW2U6R3</accession>
<dbReference type="InterPro" id="IPR020867">
    <property type="entry name" value="THF_DH/CycHdrlase_CS"/>
</dbReference>
<reference evidence="9" key="2">
    <citation type="journal article" date="2024" name="Plant">
        <title>Genomic evolution and insights into agronomic trait innovations of Sesamum species.</title>
        <authorList>
            <person name="Miao H."/>
            <person name="Wang L."/>
            <person name="Qu L."/>
            <person name="Liu H."/>
            <person name="Sun Y."/>
            <person name="Le M."/>
            <person name="Wang Q."/>
            <person name="Wei S."/>
            <person name="Zheng Y."/>
            <person name="Lin W."/>
            <person name="Duan Y."/>
            <person name="Cao H."/>
            <person name="Xiong S."/>
            <person name="Wang X."/>
            <person name="Wei L."/>
            <person name="Li C."/>
            <person name="Ma Q."/>
            <person name="Ju M."/>
            <person name="Zhao R."/>
            <person name="Li G."/>
            <person name="Mu C."/>
            <person name="Tian Q."/>
            <person name="Mei H."/>
            <person name="Zhang T."/>
            <person name="Gao T."/>
            <person name="Zhang H."/>
        </authorList>
    </citation>
    <scope>NUCLEOTIDE SEQUENCE</scope>
    <source>
        <strain evidence="9">KEN1</strain>
    </source>
</reference>
<evidence type="ECO:0000259" key="7">
    <source>
        <dbReference type="Pfam" id="PF00763"/>
    </source>
</evidence>
<keyword evidence="5" id="KW-0560">Oxidoreductase</keyword>
<keyword evidence="6" id="KW-0511">Multifunctional enzyme</keyword>
<dbReference type="Pfam" id="PF02882">
    <property type="entry name" value="THF_DHG_CYH_C"/>
    <property type="match status" value="1"/>
</dbReference>
<dbReference type="SUPFAM" id="SSF51735">
    <property type="entry name" value="NAD(P)-binding Rossmann-fold domains"/>
    <property type="match status" value="1"/>
</dbReference>
<evidence type="ECO:0000256" key="3">
    <source>
        <dbReference type="ARBA" id="ARBA00022801"/>
    </source>
</evidence>
<dbReference type="GO" id="GO:0005829">
    <property type="term" value="C:cytosol"/>
    <property type="evidence" value="ECO:0007669"/>
    <property type="project" value="TreeGrafter"/>
</dbReference>
<evidence type="ECO:0000256" key="2">
    <source>
        <dbReference type="ARBA" id="ARBA00022563"/>
    </source>
</evidence>
<name>A0AAW2U6R3_9LAMI</name>
<evidence type="ECO:0000313" key="9">
    <source>
        <dbReference type="EMBL" id="KAL0412005.1"/>
    </source>
</evidence>
<evidence type="ECO:0000256" key="6">
    <source>
        <dbReference type="ARBA" id="ARBA00023268"/>
    </source>
</evidence>
<evidence type="ECO:0000256" key="5">
    <source>
        <dbReference type="ARBA" id="ARBA00023002"/>
    </source>
</evidence>
<evidence type="ECO:0000259" key="8">
    <source>
        <dbReference type="Pfam" id="PF02882"/>
    </source>
</evidence>
<dbReference type="Gene3D" id="3.40.50.10860">
    <property type="entry name" value="Leucine Dehydrogenase, chain A, domain 1"/>
    <property type="match status" value="1"/>
</dbReference>
<evidence type="ECO:0000256" key="1">
    <source>
        <dbReference type="ARBA" id="ARBA00004777"/>
    </source>
</evidence>
<evidence type="ECO:0000256" key="4">
    <source>
        <dbReference type="ARBA" id="ARBA00022857"/>
    </source>
</evidence>
<gene>
    <name evidence="9" type="ORF">Slati_3790200</name>
</gene>
<proteinExistence type="predicted"/>
<dbReference type="GO" id="GO:0004488">
    <property type="term" value="F:methylenetetrahydrofolate dehydrogenase (NADP+) activity"/>
    <property type="evidence" value="ECO:0007669"/>
    <property type="project" value="InterPro"/>
</dbReference>
<dbReference type="EMBL" id="JACGWN010000013">
    <property type="protein sequence ID" value="KAL0412005.1"/>
    <property type="molecule type" value="Genomic_DNA"/>
</dbReference>
<keyword evidence="3" id="KW-0378">Hydrolase</keyword>
<dbReference type="PRINTS" id="PR00085">
    <property type="entry name" value="THFDHDRGNASE"/>
</dbReference>
<feature type="domain" description="Tetrahydrofolate dehydrogenase/cyclohydrolase NAD(P)-binding" evidence="8">
    <location>
        <begin position="185"/>
        <end position="305"/>
    </location>
</feature>
<dbReference type="AlphaFoldDB" id="A0AAW2U6R3"/>
<protein>
    <submittedName>
        <fullName evidence="9">Bifunctional protein FolD 4, chloroplastic</fullName>
    </submittedName>
</protein>
<feature type="domain" description="Tetrahydrofolate dehydrogenase/cyclohydrolase catalytic" evidence="7">
    <location>
        <begin position="56"/>
        <end position="131"/>
    </location>
</feature>
<dbReference type="InterPro" id="IPR046346">
    <property type="entry name" value="Aminoacid_DH-like_N_sf"/>
</dbReference>
<comment type="caution">
    <text evidence="9">The sequence shown here is derived from an EMBL/GenBank/DDBJ whole genome shotgun (WGS) entry which is preliminary data.</text>
</comment>
<dbReference type="GO" id="GO:0035999">
    <property type="term" value="P:tetrahydrofolate interconversion"/>
    <property type="evidence" value="ECO:0007669"/>
    <property type="project" value="TreeGrafter"/>
</dbReference>
<sequence>MFSSATSVDGCFLWSFPCHCFPEFNTRAHTSILPCLSSSSSSSLANVWRENQGKTRVVKQIREETATETSRMKECIQVVPGLAVILVGESKGSAVFICNKKKACESVGIKFIEVHLAEDSSEQEVLKYISRSCSYNGPYPCSVTSSLCKPPNLSICFNSLLVSGLKKPSNIGVLAMRDREPLFVPCTPKGCLELLHRYGVPIKGKRAAVTYWRGEEDATVSVVHSRTKNPEEITREADILFAAAGQPNMVSGSWIKPGSVVMDVRINPSRGEAKIASAITPVPGGVGPMTIAMLLSNTLAAAKKANNFKRNLPYHSSTYSK</sequence>
<dbReference type="SUPFAM" id="SSF53223">
    <property type="entry name" value="Aminoacid dehydrogenase-like, N-terminal domain"/>
    <property type="match status" value="1"/>
</dbReference>
<comment type="pathway">
    <text evidence="1">One-carbon metabolism; tetrahydrofolate interconversion.</text>
</comment>
<dbReference type="GO" id="GO:0004477">
    <property type="term" value="F:methenyltetrahydrofolate cyclohydrolase activity"/>
    <property type="evidence" value="ECO:0007669"/>
    <property type="project" value="TreeGrafter"/>
</dbReference>